<dbReference type="GeneID" id="10277640"/>
<dbReference type="KEGG" id="mel:Metbo_1190"/>
<sequence length="225" mass="24460" precursor="true">MKGITKILLVLIVCILIAAAFFQVYRTNVGSNSTGYVTKQVDAYPLPHQTKIAVITGMHPRELHATDVVPKAALAYALQNNVEIDNYQVTVTDEPRDFNVGRANGQALVAGFVNPDIIRSNYSMVIICHDHESGYGSGYYFATPTHDSKSVALGNKVASLLPNFNYYSGSSSASYEATSISQVDLPLTNAGIPVFVYEIPENDDNNTAYSMTYDLLNASFKALSS</sequence>
<dbReference type="Proteomes" id="UP000007490">
    <property type="component" value="Chromosome"/>
</dbReference>
<protein>
    <submittedName>
        <fullName evidence="1">Uncharacterized protein</fullName>
    </submittedName>
</protein>
<reference evidence="1 2" key="2">
    <citation type="journal article" date="2014" name="Int. J. Syst. Evol. Microbiol.">
        <title>Methanobacterium paludis sp. nov. and a novel strain of Methanobacterium lacus isolated from northern peatlands.</title>
        <authorList>
            <person name="Cadillo-Quiroz H."/>
            <person name="Brauer S.L."/>
            <person name="Goodson N."/>
            <person name="Yavitt J.B."/>
            <person name="Zinder S.H."/>
        </authorList>
    </citation>
    <scope>NUCLEOTIDE SEQUENCE [LARGE SCALE GENOMIC DNA]</scope>
    <source>
        <strain evidence="1 2">AL-21</strain>
    </source>
</reference>
<dbReference type="EMBL" id="CP002551">
    <property type="protein sequence ID" value="ADZ09434.1"/>
    <property type="molecule type" value="Genomic_DNA"/>
</dbReference>
<reference evidence="2" key="1">
    <citation type="submission" date="2011-02" db="EMBL/GenBank/DDBJ databases">
        <title>Complete sequence of Methanobacterium sp. AL-21.</title>
        <authorList>
            <consortium name="US DOE Joint Genome Institute"/>
            <person name="Lucas S."/>
            <person name="Copeland A."/>
            <person name="Lapidus A."/>
            <person name="Cheng J.-F."/>
            <person name="Goodwin L."/>
            <person name="Pitluck S."/>
            <person name="Chertkov O."/>
            <person name="Detter J.C."/>
            <person name="Han C."/>
            <person name="Tapia R."/>
            <person name="Land M."/>
            <person name="Hauser L."/>
            <person name="Kyrpides N."/>
            <person name="Ivanova N."/>
            <person name="Mikhailova N."/>
            <person name="Pagani I."/>
            <person name="Cadillo-Quiroz H."/>
            <person name="Imachi H."/>
            <person name="Zinder S."/>
            <person name="Liu W."/>
            <person name="Woyke T."/>
        </authorList>
    </citation>
    <scope>NUCLEOTIDE SEQUENCE [LARGE SCALE GENOMIC DNA]</scope>
    <source>
        <strain evidence="2">AL-21</strain>
    </source>
</reference>
<dbReference type="eggNOG" id="arCOG06479">
    <property type="taxonomic scope" value="Archaea"/>
</dbReference>
<gene>
    <name evidence="1" type="ordered locus">Metbo_1190</name>
</gene>
<evidence type="ECO:0000313" key="2">
    <source>
        <dbReference type="Proteomes" id="UP000007490"/>
    </source>
</evidence>
<organism evidence="1 2">
    <name type="scientific">Methanobacterium lacus (strain AL-21)</name>
    <dbReference type="NCBI Taxonomy" id="877455"/>
    <lineage>
        <taxon>Archaea</taxon>
        <taxon>Methanobacteriati</taxon>
        <taxon>Methanobacteriota</taxon>
        <taxon>Methanomada group</taxon>
        <taxon>Methanobacteria</taxon>
        <taxon>Methanobacteriales</taxon>
        <taxon>Methanobacteriaceae</taxon>
        <taxon>Methanobacterium</taxon>
    </lineage>
</organism>
<keyword evidence="2" id="KW-1185">Reference proteome</keyword>
<proteinExistence type="predicted"/>
<dbReference type="OrthoDB" id="77375at2157"/>
<evidence type="ECO:0000313" key="1">
    <source>
        <dbReference type="EMBL" id="ADZ09434.1"/>
    </source>
</evidence>
<name>F0T6B9_METLA</name>
<dbReference type="RefSeq" id="WP_013644785.1">
    <property type="nucleotide sequence ID" value="NC_015216.1"/>
</dbReference>
<dbReference type="AlphaFoldDB" id="F0T6B9"/>
<dbReference type="HOGENOM" id="CLU_078975_0_0_2"/>
<accession>F0T6B9</accession>